<comment type="caution">
    <text evidence="3">Lacks conserved residue(s) required for the propagation of feature annotation.</text>
</comment>
<keyword evidence="2" id="KW-0804">Transcription</keyword>
<dbReference type="Proteomes" id="UP001652660">
    <property type="component" value="Chromosome 5c"/>
</dbReference>
<dbReference type="RefSeq" id="XP_027062698.1">
    <property type="nucleotide sequence ID" value="XM_027206897.1"/>
</dbReference>
<reference evidence="5" key="2">
    <citation type="submission" date="2025-08" db="UniProtKB">
        <authorList>
            <consortium name="RefSeq"/>
        </authorList>
    </citation>
    <scope>IDENTIFICATION</scope>
    <source>
        <tissue evidence="5">Leaves</tissue>
    </source>
</reference>
<name>A0A6P6S968_COFAR</name>
<comment type="similarity">
    <text evidence="3">Belongs to the GRAS family.</text>
</comment>
<feature type="region of interest" description="SAW" evidence="3">
    <location>
        <begin position="344"/>
        <end position="420"/>
    </location>
</feature>
<protein>
    <submittedName>
        <fullName evidence="5">DELLA protein GAI1-like</fullName>
    </submittedName>
</protein>
<dbReference type="InterPro" id="IPR005202">
    <property type="entry name" value="TF_GRAS"/>
</dbReference>
<evidence type="ECO:0000256" key="1">
    <source>
        <dbReference type="ARBA" id="ARBA00023015"/>
    </source>
</evidence>
<evidence type="ECO:0000313" key="5">
    <source>
        <dbReference type="RefSeq" id="XP_027062698.1"/>
    </source>
</evidence>
<dbReference type="OrthoDB" id="770224at2759"/>
<evidence type="ECO:0000256" key="2">
    <source>
        <dbReference type="ARBA" id="ARBA00023163"/>
    </source>
</evidence>
<dbReference type="GeneID" id="113689063"/>
<dbReference type="PANTHER" id="PTHR31636">
    <property type="entry name" value="OSJNBA0084A10.13 PROTEIN-RELATED"/>
    <property type="match status" value="1"/>
</dbReference>
<organism evidence="4 5">
    <name type="scientific">Coffea arabica</name>
    <name type="common">Arabian coffee</name>
    <dbReference type="NCBI Taxonomy" id="13443"/>
    <lineage>
        <taxon>Eukaryota</taxon>
        <taxon>Viridiplantae</taxon>
        <taxon>Streptophyta</taxon>
        <taxon>Embryophyta</taxon>
        <taxon>Tracheophyta</taxon>
        <taxon>Spermatophyta</taxon>
        <taxon>Magnoliopsida</taxon>
        <taxon>eudicotyledons</taxon>
        <taxon>Gunneridae</taxon>
        <taxon>Pentapetalae</taxon>
        <taxon>asterids</taxon>
        <taxon>lamiids</taxon>
        <taxon>Gentianales</taxon>
        <taxon>Rubiaceae</taxon>
        <taxon>Ixoroideae</taxon>
        <taxon>Gardenieae complex</taxon>
        <taxon>Bertiereae - Coffeeae clade</taxon>
        <taxon>Coffeeae</taxon>
        <taxon>Coffea</taxon>
    </lineage>
</organism>
<dbReference type="PROSITE" id="PS50985">
    <property type="entry name" value="GRAS"/>
    <property type="match status" value="1"/>
</dbReference>
<proteinExistence type="inferred from homology"/>
<evidence type="ECO:0000256" key="3">
    <source>
        <dbReference type="PROSITE-ProRule" id="PRU01191"/>
    </source>
</evidence>
<dbReference type="Pfam" id="PF03514">
    <property type="entry name" value="GRAS"/>
    <property type="match status" value="1"/>
</dbReference>
<gene>
    <name evidence="5" type="primary">LOC113689063</name>
</gene>
<evidence type="ECO:0000313" key="4">
    <source>
        <dbReference type="Proteomes" id="UP001652660"/>
    </source>
</evidence>
<sequence>MDSCLVITSYLLQISCNSEEEVESPFPSLTSVELLKPRGTKLKRLRDSQNLLEVSPDIPNNSCSFQSSPTDKIMKFEKARLVQLKSKKADVLSSVKGCFRGQCGVSSKVAQDLELALLVQAAAEKVEDEKFVYARKLLNMCDVLASKTDNSVQRVVYYFAKALNERIDQEWGIISSDKLKRSRMVANDFEIDNGSQWTLIMEAFAVRHECPLELLKITAAGTCEETMKKTVASDLKDLKEEFFDLEANEAVAIDLACQLWSLLAWPNHLEALMAVIQNPKPCFLVLKEVEVCTNAPNFLELFKETLLFISGLIDSMNSCMEKHILYRKPVEEVHWWGMIHDVLTAEGTERTLRHERIGFWRFLFKKFGFVESDLSQTSILQANLTLKRSDQLRPGTSVMDGKSLIFRWNETSFQSISAWEFPSD</sequence>
<reference evidence="4" key="1">
    <citation type="journal article" date="2025" name="Foods">
        <title>Unveiling the Microbial Signatures of Arabica Coffee Cherries: Insights into Ripeness Specific Diversity, Functional Traits, and Implications for Quality and Safety.</title>
        <authorList>
            <consortium name="RefSeq"/>
            <person name="Tenea G.N."/>
            <person name="Cifuentes V."/>
            <person name="Reyes P."/>
            <person name="Cevallos-Vallejos M."/>
        </authorList>
    </citation>
    <scope>NUCLEOTIDE SEQUENCE [LARGE SCALE GENOMIC DNA]</scope>
</reference>
<feature type="short sequence motif" description="LXXLL motif" evidence="3">
    <location>
        <begin position="259"/>
        <end position="263"/>
    </location>
</feature>
<keyword evidence="1" id="KW-0805">Transcription regulation</keyword>
<dbReference type="AlphaFoldDB" id="A0A6P6S968"/>
<accession>A0A6P6S968</accession>
<keyword evidence="4" id="KW-1185">Reference proteome</keyword>